<sequence length="309" mass="36698">MGKSHNFNDQLKKVYQRDNNLHKFLQEDAIQIFENINDCFVNHFVDFFSHFIKNKIELIEYNFKIDSYNFQNIIKKNVKCYNLIEISPYQNKSFIIFYNNFLSVTLDFLFGGAGTFSTKIKNTQEITDTDLFINKKIITFITNFLSNIYQKNFCKEINFIDKKIFFNNTTHHIDLNMMFLINNFNFKINNIEFSFDILIPESIISKINVNKNMLINDDNNIHKKTNNFSLKDIENVELNIIARMISMKISKDKFHHLSVGDILPINQPDKIIGYIENQPIFFGNYKSFNKQSIIFIEKFINNDLELNQE</sequence>
<organism evidence="12 13">
    <name type="scientific">Buchnera aphidicola str. Ua</name>
    <name type="common">Uroleucon ambrosiae</name>
    <dbReference type="NCBI Taxonomy" id="1005057"/>
    <lineage>
        <taxon>Bacteria</taxon>
        <taxon>Pseudomonadati</taxon>
        <taxon>Pseudomonadota</taxon>
        <taxon>Gammaproteobacteria</taxon>
        <taxon>Enterobacterales</taxon>
        <taxon>Erwiniaceae</taxon>
        <taxon>Buchnera</taxon>
    </lineage>
</organism>
<dbReference type="GO" id="GO:0071978">
    <property type="term" value="P:bacterial-type flagellum-dependent swarming motility"/>
    <property type="evidence" value="ECO:0007669"/>
    <property type="project" value="TreeGrafter"/>
</dbReference>
<reference evidence="12 13" key="1">
    <citation type="journal article" date="2011" name="PLoS Genet.">
        <title>Sequence conservation and functional constraint on intergenic spacers in reduced genomes of the obligate symbiont buchnera.</title>
        <authorList>
            <person name="Degnan P.H."/>
            <person name="Ochman H."/>
            <person name="Moran N.A."/>
        </authorList>
    </citation>
    <scope>NUCLEOTIDE SEQUENCE [LARGE SCALE GENOMIC DNA]</scope>
    <source>
        <strain evidence="12 13">Ua</strain>
    </source>
</reference>
<dbReference type="eggNOG" id="COG1868">
    <property type="taxonomic scope" value="Bacteria"/>
</dbReference>
<keyword evidence="7" id="KW-0283">Flagellar rotation</keyword>
<dbReference type="GO" id="GO:0050918">
    <property type="term" value="P:positive chemotaxis"/>
    <property type="evidence" value="ECO:0007669"/>
    <property type="project" value="TreeGrafter"/>
</dbReference>
<accession>G2LNW5</accession>
<comment type="similarity">
    <text evidence="3">Belongs to the FliM family.</text>
</comment>
<protein>
    <recommendedName>
        <fullName evidence="4">Flagellar motor switch protein FliM</fullName>
    </recommendedName>
</protein>
<keyword evidence="5" id="KW-1003">Cell membrane</keyword>
<dbReference type="PATRIC" id="fig|1005057.4.peg.68"/>
<dbReference type="AlphaFoldDB" id="G2LNW5"/>
<evidence type="ECO:0000256" key="7">
    <source>
        <dbReference type="ARBA" id="ARBA00022779"/>
    </source>
</evidence>
<dbReference type="SUPFAM" id="SSF101801">
    <property type="entry name" value="Surface presentation of antigens (SPOA)"/>
    <property type="match status" value="1"/>
</dbReference>
<dbReference type="Pfam" id="PF01052">
    <property type="entry name" value="FliMN_C"/>
    <property type="match status" value="1"/>
</dbReference>
<dbReference type="InterPro" id="IPR001689">
    <property type="entry name" value="Flag_FliM"/>
</dbReference>
<dbReference type="Gene3D" id="3.40.1550.10">
    <property type="entry name" value="CheC-like"/>
    <property type="match status" value="1"/>
</dbReference>
<dbReference type="GO" id="GO:0009425">
    <property type="term" value="C:bacterial-type flagellum basal body"/>
    <property type="evidence" value="ECO:0007669"/>
    <property type="project" value="UniProtKB-SubCell"/>
</dbReference>
<evidence type="ECO:0000256" key="1">
    <source>
        <dbReference type="ARBA" id="ARBA00004117"/>
    </source>
</evidence>
<evidence type="ECO:0000313" key="13">
    <source>
        <dbReference type="Proteomes" id="UP000006139"/>
    </source>
</evidence>
<evidence type="ECO:0000313" key="12">
    <source>
        <dbReference type="EMBL" id="AEO07902.1"/>
    </source>
</evidence>
<dbReference type="InterPro" id="IPR036429">
    <property type="entry name" value="SpoA-like_sf"/>
</dbReference>
<dbReference type="GO" id="GO:0005886">
    <property type="term" value="C:plasma membrane"/>
    <property type="evidence" value="ECO:0007669"/>
    <property type="project" value="UniProtKB-SubCell"/>
</dbReference>
<dbReference type="PANTHER" id="PTHR30034:SF6">
    <property type="entry name" value="YOP PROTEINS TRANSLOCATION PROTEIN Q"/>
    <property type="match status" value="1"/>
</dbReference>
<dbReference type="KEGG" id="buh:BUAMB_075"/>
<dbReference type="InterPro" id="IPR028976">
    <property type="entry name" value="CheC-like_sf"/>
</dbReference>
<dbReference type="GO" id="GO:0003774">
    <property type="term" value="F:cytoskeletal motor activity"/>
    <property type="evidence" value="ECO:0007669"/>
    <property type="project" value="InterPro"/>
</dbReference>
<evidence type="ECO:0000259" key="11">
    <source>
        <dbReference type="Pfam" id="PF01052"/>
    </source>
</evidence>
<dbReference type="RefSeq" id="WP_014499806.1">
    <property type="nucleotide sequence ID" value="NC_017259.1"/>
</dbReference>
<name>G2LNW5_BUCUM</name>
<evidence type="ECO:0000256" key="5">
    <source>
        <dbReference type="ARBA" id="ARBA00022475"/>
    </source>
</evidence>
<comment type="function">
    <text evidence="10">FliM is one of three proteins (FliG, FliN, FliM) that forms the rotor-mounted switch complex (C ring), located at the base of the basal body. This complex interacts with the CheY and CheZ chemotaxis proteins, in addition to contacting components of the motor that determine the direction of flagellar rotation.</text>
</comment>
<dbReference type="EMBL" id="CP002648">
    <property type="protein sequence ID" value="AEO07902.1"/>
    <property type="molecule type" value="Genomic_DNA"/>
</dbReference>
<keyword evidence="9" id="KW-0975">Bacterial flagellum</keyword>
<evidence type="ECO:0000256" key="8">
    <source>
        <dbReference type="ARBA" id="ARBA00023136"/>
    </source>
</evidence>
<keyword evidence="12" id="KW-0966">Cell projection</keyword>
<dbReference type="InterPro" id="IPR001543">
    <property type="entry name" value="FliN-like_C"/>
</dbReference>
<dbReference type="Proteomes" id="UP000006139">
    <property type="component" value="Chromosome"/>
</dbReference>
<evidence type="ECO:0000256" key="4">
    <source>
        <dbReference type="ARBA" id="ARBA00021898"/>
    </source>
</evidence>
<keyword evidence="8" id="KW-0472">Membrane</keyword>
<evidence type="ECO:0000256" key="3">
    <source>
        <dbReference type="ARBA" id="ARBA00011049"/>
    </source>
</evidence>
<keyword evidence="12" id="KW-0969">Cilium</keyword>
<gene>
    <name evidence="12" type="primary">fliM</name>
    <name evidence="12" type="ORF">BUAMB_075</name>
</gene>
<dbReference type="HOGENOM" id="CLU_051805_0_0_6"/>
<dbReference type="PANTHER" id="PTHR30034">
    <property type="entry name" value="FLAGELLAR MOTOR SWITCH PROTEIN FLIM"/>
    <property type="match status" value="1"/>
</dbReference>
<dbReference type="STRING" id="1005057.BUAMB_075"/>
<keyword evidence="12" id="KW-0282">Flagellum</keyword>
<comment type="subcellular location">
    <subcellularLocation>
        <location evidence="1">Bacterial flagellum basal body</location>
    </subcellularLocation>
    <subcellularLocation>
        <location evidence="2">Cell membrane</location>
        <topology evidence="2">Peripheral membrane protein</topology>
    </subcellularLocation>
</comment>
<feature type="domain" description="Flagellar motor switch protein FliN-like C-terminal" evidence="11">
    <location>
        <begin position="232"/>
        <end position="300"/>
    </location>
</feature>
<evidence type="ECO:0000256" key="10">
    <source>
        <dbReference type="ARBA" id="ARBA00025044"/>
    </source>
</evidence>
<dbReference type="Pfam" id="PF02154">
    <property type="entry name" value="FliM"/>
    <property type="match status" value="1"/>
</dbReference>
<evidence type="ECO:0000256" key="9">
    <source>
        <dbReference type="ARBA" id="ARBA00023143"/>
    </source>
</evidence>
<keyword evidence="6" id="KW-0145">Chemotaxis</keyword>
<evidence type="ECO:0000256" key="2">
    <source>
        <dbReference type="ARBA" id="ARBA00004202"/>
    </source>
</evidence>
<dbReference type="OrthoDB" id="6553180at2"/>
<evidence type="ECO:0000256" key="6">
    <source>
        <dbReference type="ARBA" id="ARBA00022500"/>
    </source>
</evidence>
<proteinExistence type="inferred from homology"/>